<gene>
    <name evidence="3" type="ORF">EJB05_26074</name>
</gene>
<dbReference type="Gene3D" id="1.10.510.10">
    <property type="entry name" value="Transferase(Phosphotransferase) domain 1"/>
    <property type="match status" value="1"/>
</dbReference>
<dbReference type="PROSITE" id="PS00107">
    <property type="entry name" value="PROTEIN_KINASE_ATP"/>
    <property type="match status" value="1"/>
</dbReference>
<dbReference type="Gramene" id="TVU23695">
    <property type="protein sequence ID" value="TVU23695"/>
    <property type="gene ID" value="EJB05_26074"/>
</dbReference>
<evidence type="ECO:0000313" key="4">
    <source>
        <dbReference type="Proteomes" id="UP000324897"/>
    </source>
</evidence>
<evidence type="ECO:0000259" key="2">
    <source>
        <dbReference type="PROSITE" id="PS50011"/>
    </source>
</evidence>
<dbReference type="GO" id="GO:0004672">
    <property type="term" value="F:protein kinase activity"/>
    <property type="evidence" value="ECO:0007669"/>
    <property type="project" value="InterPro"/>
</dbReference>
<dbReference type="Gene3D" id="3.30.200.20">
    <property type="entry name" value="Phosphorylase Kinase, domain 1"/>
    <property type="match status" value="1"/>
</dbReference>
<dbReference type="EMBL" id="RWGY01000013">
    <property type="protein sequence ID" value="TVU23695.1"/>
    <property type="molecule type" value="Genomic_DNA"/>
</dbReference>
<protein>
    <recommendedName>
        <fullName evidence="2">Protein kinase domain-containing protein</fullName>
    </recommendedName>
</protein>
<feature type="binding site" evidence="1">
    <location>
        <position position="73"/>
    </location>
    <ligand>
        <name>ATP</name>
        <dbReference type="ChEBI" id="CHEBI:30616"/>
    </ligand>
</feature>
<dbReference type="InterPro" id="IPR011009">
    <property type="entry name" value="Kinase-like_dom_sf"/>
</dbReference>
<organism evidence="3 4">
    <name type="scientific">Eragrostis curvula</name>
    <name type="common">weeping love grass</name>
    <dbReference type="NCBI Taxonomy" id="38414"/>
    <lineage>
        <taxon>Eukaryota</taxon>
        <taxon>Viridiplantae</taxon>
        <taxon>Streptophyta</taxon>
        <taxon>Embryophyta</taxon>
        <taxon>Tracheophyta</taxon>
        <taxon>Spermatophyta</taxon>
        <taxon>Magnoliopsida</taxon>
        <taxon>Liliopsida</taxon>
        <taxon>Poales</taxon>
        <taxon>Poaceae</taxon>
        <taxon>PACMAD clade</taxon>
        <taxon>Chloridoideae</taxon>
        <taxon>Eragrostideae</taxon>
        <taxon>Eragrostidinae</taxon>
        <taxon>Eragrostis</taxon>
    </lineage>
</organism>
<evidence type="ECO:0000256" key="1">
    <source>
        <dbReference type="PROSITE-ProRule" id="PRU10141"/>
    </source>
</evidence>
<dbReference type="SUPFAM" id="SSF56112">
    <property type="entry name" value="Protein kinase-like (PK-like)"/>
    <property type="match status" value="1"/>
</dbReference>
<comment type="caution">
    <text evidence="3">The sequence shown here is derived from an EMBL/GenBank/DDBJ whole genome shotgun (WGS) entry which is preliminary data.</text>
</comment>
<dbReference type="Pfam" id="PF07714">
    <property type="entry name" value="PK_Tyr_Ser-Thr"/>
    <property type="match status" value="1"/>
</dbReference>
<dbReference type="InterPro" id="IPR000719">
    <property type="entry name" value="Prot_kinase_dom"/>
</dbReference>
<dbReference type="InterPro" id="IPR001245">
    <property type="entry name" value="Ser-Thr/Tyr_kinase_cat_dom"/>
</dbReference>
<dbReference type="PANTHER" id="PTHR45707:SF43">
    <property type="entry name" value="PROTEIN KINASE DOMAIN-CONTAINING PROTEIN"/>
    <property type="match status" value="1"/>
</dbReference>
<feature type="non-terminal residue" evidence="3">
    <location>
        <position position="1"/>
    </location>
</feature>
<evidence type="ECO:0000313" key="3">
    <source>
        <dbReference type="EMBL" id="TVU23695.1"/>
    </source>
</evidence>
<feature type="domain" description="Protein kinase" evidence="2">
    <location>
        <begin position="44"/>
        <end position="236"/>
    </location>
</feature>
<keyword evidence="1" id="KW-0547">Nucleotide-binding</keyword>
<dbReference type="GO" id="GO:0005524">
    <property type="term" value="F:ATP binding"/>
    <property type="evidence" value="ECO:0007669"/>
    <property type="project" value="UniProtKB-UniRule"/>
</dbReference>
<sequence>MTIFLQLVEMDEKECGIEELERMYTNESLEPIRISYSVIESVTKNFYQEIGHGGFGTVYLGSLRNDVMVAVKKLDTSQDVSDKQFLGEVKCLKTVKHKNIVRFLGYCAYTHGVVMEVGGKVIMAEVSKRFLCFEYAPNGNLQDYLKGICYITPLLYAQKSNVLLGAQLEPKITDFGVSRNDASQFTIVTSNVVGTLGYIPPELIKEGKISFKTDIFSLGIIMIRLLMGINGDIPEN</sequence>
<dbReference type="OrthoDB" id="601334at2759"/>
<feature type="non-terminal residue" evidence="3">
    <location>
        <position position="236"/>
    </location>
</feature>
<accession>A0A5J9UJW7</accession>
<name>A0A5J9UJW7_9POAL</name>
<dbReference type="AlphaFoldDB" id="A0A5J9UJW7"/>
<keyword evidence="1" id="KW-0067">ATP-binding</keyword>
<dbReference type="Pfam" id="PF00069">
    <property type="entry name" value="Pkinase"/>
    <property type="match status" value="1"/>
</dbReference>
<keyword evidence="4" id="KW-1185">Reference proteome</keyword>
<proteinExistence type="predicted"/>
<dbReference type="InterPro" id="IPR017441">
    <property type="entry name" value="Protein_kinase_ATP_BS"/>
</dbReference>
<dbReference type="PANTHER" id="PTHR45707">
    <property type="entry name" value="C2 CALCIUM/LIPID-BINDING PLANT PHOSPHORIBOSYLTRANSFERASE FAMILY PROTEIN"/>
    <property type="match status" value="1"/>
</dbReference>
<dbReference type="PROSITE" id="PS50011">
    <property type="entry name" value="PROTEIN_KINASE_DOM"/>
    <property type="match status" value="1"/>
</dbReference>
<reference evidence="3 4" key="1">
    <citation type="journal article" date="2019" name="Sci. Rep.">
        <title>A high-quality genome of Eragrostis curvula grass provides insights into Poaceae evolution and supports new strategies to enhance forage quality.</title>
        <authorList>
            <person name="Carballo J."/>
            <person name="Santos B.A.C.M."/>
            <person name="Zappacosta D."/>
            <person name="Garbus I."/>
            <person name="Selva J.P."/>
            <person name="Gallo C.A."/>
            <person name="Diaz A."/>
            <person name="Albertini E."/>
            <person name="Caccamo M."/>
            <person name="Echenique V."/>
        </authorList>
    </citation>
    <scope>NUCLEOTIDE SEQUENCE [LARGE SCALE GENOMIC DNA]</scope>
    <source>
        <strain evidence="4">cv. Victoria</strain>
        <tissue evidence="3">Leaf</tissue>
    </source>
</reference>
<dbReference type="Proteomes" id="UP000324897">
    <property type="component" value="Chromosome 2"/>
</dbReference>